<gene>
    <name evidence="2" type="ORF">DHEL01_v203260</name>
</gene>
<keyword evidence="3" id="KW-1185">Reference proteome</keyword>
<accession>A0A2P5I776</accession>
<feature type="compositionally biased region" description="Basic and acidic residues" evidence="1">
    <location>
        <begin position="95"/>
        <end position="105"/>
    </location>
</feature>
<dbReference type="OrthoDB" id="5244051at2759"/>
<organism evidence="2 3">
    <name type="scientific">Diaporthe helianthi</name>
    <dbReference type="NCBI Taxonomy" id="158607"/>
    <lineage>
        <taxon>Eukaryota</taxon>
        <taxon>Fungi</taxon>
        <taxon>Dikarya</taxon>
        <taxon>Ascomycota</taxon>
        <taxon>Pezizomycotina</taxon>
        <taxon>Sordariomycetes</taxon>
        <taxon>Sordariomycetidae</taxon>
        <taxon>Diaporthales</taxon>
        <taxon>Diaporthaceae</taxon>
        <taxon>Diaporthe</taxon>
    </lineage>
</organism>
<dbReference type="InParanoid" id="A0A2P5I776"/>
<reference evidence="2" key="1">
    <citation type="submission" date="2017-09" db="EMBL/GenBank/DDBJ databases">
        <title>Polyketide synthases of a Diaporthe helianthi virulent isolate.</title>
        <authorList>
            <person name="Baroncelli R."/>
        </authorList>
    </citation>
    <scope>NUCLEOTIDE SEQUENCE [LARGE SCALE GENOMIC DNA]</scope>
    <source>
        <strain evidence="2">7/96</strain>
    </source>
</reference>
<evidence type="ECO:0000313" key="3">
    <source>
        <dbReference type="Proteomes" id="UP000094444"/>
    </source>
</evidence>
<sequence length="285" mass="31895">MAIPLEYNPLTRVVLSDPDRLPHLPVQVLYLIAQALPQPSQVFNLARVNKATWEYLQPALYECEVTYEARLIAHFGHEYDERRSPTNADNTGRTGGDDQDHDNTKKNEQAECNRHCVHGLVTELCEGRVALPVARKAIEAAKAHNPSYIDGRGLRARDYERPNHRKFLGEIPPPLFTAIIFGNLTLCEVLVEAQCNVNLIQARAFFGAYRRLSFSHRPHFQIHDSCVPSGDKPWADPPDCQRYGGLDSPTCKTAGRVALDFGHADILGYLLDNGLNPLMGSVGRF</sequence>
<evidence type="ECO:0000256" key="1">
    <source>
        <dbReference type="SAM" id="MobiDB-lite"/>
    </source>
</evidence>
<dbReference type="AlphaFoldDB" id="A0A2P5I776"/>
<proteinExistence type="predicted"/>
<dbReference type="Proteomes" id="UP000094444">
    <property type="component" value="Unassembled WGS sequence"/>
</dbReference>
<evidence type="ECO:0000313" key="2">
    <source>
        <dbReference type="EMBL" id="POS78355.1"/>
    </source>
</evidence>
<dbReference type="EMBL" id="MAVT02000193">
    <property type="protein sequence ID" value="POS78355.1"/>
    <property type="molecule type" value="Genomic_DNA"/>
</dbReference>
<feature type="region of interest" description="Disordered" evidence="1">
    <location>
        <begin position="81"/>
        <end position="105"/>
    </location>
</feature>
<protein>
    <submittedName>
        <fullName evidence="2">Uncharacterized protein</fullName>
    </submittedName>
</protein>
<name>A0A2P5I776_DIAHE</name>
<comment type="caution">
    <text evidence="2">The sequence shown here is derived from an EMBL/GenBank/DDBJ whole genome shotgun (WGS) entry which is preliminary data.</text>
</comment>